<sequence>MSLETWRKNREGIHILFEFFEDQKILLDKLRQMRAGVTLVNALSWLNSKGGNKCLQDLRKLKMHEGIALAIFFNIDDVCKSSIVTSAAKKFKLAIQSKSKYATMWDLDLLLSFIAAQQEVNG</sequence>
<gene>
    <name evidence="1" type="ORF">EZS28_023780</name>
</gene>
<name>A0A5J4VDV6_9EUKA</name>
<reference evidence="1 2" key="1">
    <citation type="submission" date="2019-03" db="EMBL/GenBank/DDBJ databases">
        <title>Single cell metagenomics reveals metabolic interactions within the superorganism composed of flagellate Streblomastix strix and complex community of Bacteroidetes bacteria on its surface.</title>
        <authorList>
            <person name="Treitli S.C."/>
            <person name="Kolisko M."/>
            <person name="Husnik F."/>
            <person name="Keeling P."/>
            <person name="Hampl V."/>
        </authorList>
    </citation>
    <scope>NUCLEOTIDE SEQUENCE [LARGE SCALE GENOMIC DNA]</scope>
    <source>
        <strain evidence="1">ST1C</strain>
    </source>
</reference>
<dbReference type="AlphaFoldDB" id="A0A5J4VDV6"/>
<evidence type="ECO:0000313" key="1">
    <source>
        <dbReference type="EMBL" id="KAA6380691.1"/>
    </source>
</evidence>
<evidence type="ECO:0000313" key="2">
    <source>
        <dbReference type="Proteomes" id="UP000324800"/>
    </source>
</evidence>
<dbReference type="Proteomes" id="UP000324800">
    <property type="component" value="Unassembled WGS sequence"/>
</dbReference>
<protein>
    <submittedName>
        <fullName evidence="1">Uncharacterized protein</fullName>
    </submittedName>
</protein>
<dbReference type="EMBL" id="SNRW01007760">
    <property type="protein sequence ID" value="KAA6380691.1"/>
    <property type="molecule type" value="Genomic_DNA"/>
</dbReference>
<accession>A0A5J4VDV6</accession>
<organism evidence="1 2">
    <name type="scientific">Streblomastix strix</name>
    <dbReference type="NCBI Taxonomy" id="222440"/>
    <lineage>
        <taxon>Eukaryota</taxon>
        <taxon>Metamonada</taxon>
        <taxon>Preaxostyla</taxon>
        <taxon>Oxymonadida</taxon>
        <taxon>Streblomastigidae</taxon>
        <taxon>Streblomastix</taxon>
    </lineage>
</organism>
<dbReference type="OrthoDB" id="10265837at2759"/>
<proteinExistence type="predicted"/>
<comment type="caution">
    <text evidence="1">The sequence shown here is derived from an EMBL/GenBank/DDBJ whole genome shotgun (WGS) entry which is preliminary data.</text>
</comment>